<feature type="transmembrane region" description="Helical" evidence="1">
    <location>
        <begin position="317"/>
        <end position="336"/>
    </location>
</feature>
<keyword evidence="1" id="KW-0472">Membrane</keyword>
<reference evidence="2" key="1">
    <citation type="journal article" date="2014" name="Int. J. Syst. Evol. Microbiol.">
        <title>Complete genome sequence of Corynebacterium casei LMG S-19264T (=DSM 44701T), isolated from a smear-ripened cheese.</title>
        <authorList>
            <consortium name="US DOE Joint Genome Institute (JGI-PGF)"/>
            <person name="Walter F."/>
            <person name="Albersmeier A."/>
            <person name="Kalinowski J."/>
            <person name="Ruckert C."/>
        </authorList>
    </citation>
    <scope>NUCLEOTIDE SEQUENCE</scope>
    <source>
        <strain evidence="2">CGMCC 1.12997</strain>
    </source>
</reference>
<feature type="transmembrane region" description="Helical" evidence="1">
    <location>
        <begin position="258"/>
        <end position="281"/>
    </location>
</feature>
<accession>A0A917HGR3</accession>
<feature type="transmembrane region" description="Helical" evidence="1">
    <location>
        <begin position="137"/>
        <end position="153"/>
    </location>
</feature>
<feature type="transmembrane region" description="Helical" evidence="1">
    <location>
        <begin position="113"/>
        <end position="131"/>
    </location>
</feature>
<feature type="transmembrane region" description="Helical" evidence="1">
    <location>
        <begin position="6"/>
        <end position="28"/>
    </location>
</feature>
<evidence type="ECO:0000256" key="1">
    <source>
        <dbReference type="SAM" id="Phobius"/>
    </source>
</evidence>
<keyword evidence="1" id="KW-0812">Transmembrane</keyword>
<reference evidence="2" key="2">
    <citation type="submission" date="2020-09" db="EMBL/GenBank/DDBJ databases">
        <authorList>
            <person name="Sun Q."/>
            <person name="Zhou Y."/>
        </authorList>
    </citation>
    <scope>NUCLEOTIDE SEQUENCE</scope>
    <source>
        <strain evidence="2">CGMCC 1.12997</strain>
    </source>
</reference>
<proteinExistence type="predicted"/>
<gene>
    <name evidence="2" type="ORF">GCM10011585_21860</name>
</gene>
<evidence type="ECO:0000313" key="2">
    <source>
        <dbReference type="EMBL" id="GGG78322.1"/>
    </source>
</evidence>
<dbReference type="Proteomes" id="UP000647241">
    <property type="component" value="Unassembled WGS sequence"/>
</dbReference>
<organism evidence="2 3">
    <name type="scientific">Edaphobacter dinghuensis</name>
    <dbReference type="NCBI Taxonomy" id="1560005"/>
    <lineage>
        <taxon>Bacteria</taxon>
        <taxon>Pseudomonadati</taxon>
        <taxon>Acidobacteriota</taxon>
        <taxon>Terriglobia</taxon>
        <taxon>Terriglobales</taxon>
        <taxon>Acidobacteriaceae</taxon>
        <taxon>Edaphobacter</taxon>
    </lineage>
</organism>
<protein>
    <recommendedName>
        <fullName evidence="4">Dolichyl-phosphate-mannose-protein mannosyltransferase</fullName>
    </recommendedName>
</protein>
<dbReference type="EMBL" id="BMGT01000002">
    <property type="protein sequence ID" value="GGG78322.1"/>
    <property type="molecule type" value="Genomic_DNA"/>
</dbReference>
<evidence type="ECO:0008006" key="4">
    <source>
        <dbReference type="Google" id="ProtNLM"/>
    </source>
</evidence>
<feature type="transmembrane region" description="Helical" evidence="1">
    <location>
        <begin position="87"/>
        <end position="104"/>
    </location>
</feature>
<sequence>MINRAYKFILPLLGLWLAAWIVFSWAAIQDDALIHLRYADNLFRTHLITYDGIHPSYGASSLLYVHVVAFLSGFISSPNLPRGVSSFMHISLFLITSVILVRFIPRESLRTRLLGLVLLFILVAPSAVRWLDDGMETGFALCFVALLCILTFQQSRRSTTTPLQYVVFAVLAFFTVLLRTELALLCGVIFAMLAWRQIFDGGKRSSQWVGAVLRSSHVLVGCLFALLFIVVTMHSLLPDTALAKSGTASWAAFHNAATVIVGALTFGLGLLVLWLLTVFFLFRAGRFSMPTLFANLVFPTVLILAATRGQEIQGARYLVWTYFFSVLWNLLELGSINHDRSNVKRQSYPLVYAFILLLLIALPFECKIMGQVLNTRAHTMKIFTGQHLDVLEGKQGIASDVGYIGYFSKANICDIAGLVDGRDFARLTASQRLADCAASHPDFVFGNLGQVKLITNAAQGYDWQVCAHYDFGNVRTPDRHYLVLPGATAAQTCQAVAGATPYPLTALYTQQHE</sequence>
<dbReference type="RefSeq" id="WP_188554152.1">
    <property type="nucleotide sequence ID" value="NZ_BMGT01000002.1"/>
</dbReference>
<feature type="transmembrane region" description="Helical" evidence="1">
    <location>
        <begin position="287"/>
        <end position="305"/>
    </location>
</feature>
<name>A0A917HGR3_9BACT</name>
<feature type="transmembrane region" description="Helical" evidence="1">
    <location>
        <begin position="348"/>
        <end position="366"/>
    </location>
</feature>
<feature type="transmembrane region" description="Helical" evidence="1">
    <location>
        <begin position="165"/>
        <end position="195"/>
    </location>
</feature>
<keyword evidence="1" id="KW-1133">Transmembrane helix</keyword>
<feature type="transmembrane region" description="Helical" evidence="1">
    <location>
        <begin position="215"/>
        <end position="237"/>
    </location>
</feature>
<dbReference type="AlphaFoldDB" id="A0A917HGR3"/>
<comment type="caution">
    <text evidence="2">The sequence shown here is derived from an EMBL/GenBank/DDBJ whole genome shotgun (WGS) entry which is preliminary data.</text>
</comment>
<evidence type="ECO:0000313" key="3">
    <source>
        <dbReference type="Proteomes" id="UP000647241"/>
    </source>
</evidence>
<keyword evidence="3" id="KW-1185">Reference proteome</keyword>